<accession>A0A023WYZ5</accession>
<name>A0A023WYZ5_STUST</name>
<protein>
    <submittedName>
        <fullName evidence="4">Transcriptional regulator</fullName>
    </submittedName>
</protein>
<keyword evidence="1" id="KW-0805">Transcription regulation</keyword>
<dbReference type="InterPro" id="IPR050707">
    <property type="entry name" value="HTH_MetabolicPath_Reg"/>
</dbReference>
<evidence type="ECO:0000256" key="3">
    <source>
        <dbReference type="ARBA" id="ARBA00023163"/>
    </source>
</evidence>
<evidence type="ECO:0000313" key="4">
    <source>
        <dbReference type="EMBL" id="AHY45171.1"/>
    </source>
</evidence>
<evidence type="ECO:0000256" key="2">
    <source>
        <dbReference type="ARBA" id="ARBA00023125"/>
    </source>
</evidence>
<dbReference type="InterPro" id="IPR036390">
    <property type="entry name" value="WH_DNA-bd_sf"/>
</dbReference>
<organism evidence="4 5">
    <name type="scientific">Stutzerimonas stutzeri</name>
    <name type="common">Pseudomonas stutzeri</name>
    <dbReference type="NCBI Taxonomy" id="316"/>
    <lineage>
        <taxon>Bacteria</taxon>
        <taxon>Pseudomonadati</taxon>
        <taxon>Pseudomonadota</taxon>
        <taxon>Gammaproteobacteria</taxon>
        <taxon>Pseudomonadales</taxon>
        <taxon>Pseudomonadaceae</taxon>
        <taxon>Stutzerimonas</taxon>
    </lineage>
</organism>
<keyword evidence="4" id="KW-0614">Plasmid</keyword>
<gene>
    <name evidence="4" type="ORF">UIB01_22375</name>
</gene>
<dbReference type="PATRIC" id="fig|316.97.peg.4480"/>
<dbReference type="AlphaFoldDB" id="A0A023WYZ5"/>
<dbReference type="PROSITE" id="PS51078">
    <property type="entry name" value="ICLR_ED"/>
    <property type="match status" value="1"/>
</dbReference>
<dbReference type="Gene3D" id="1.10.10.10">
    <property type="entry name" value="Winged helix-like DNA-binding domain superfamily/Winged helix DNA-binding domain"/>
    <property type="match status" value="1"/>
</dbReference>
<dbReference type="InterPro" id="IPR036388">
    <property type="entry name" value="WH-like_DNA-bd_sf"/>
</dbReference>
<dbReference type="Gene3D" id="3.30.450.40">
    <property type="match status" value="1"/>
</dbReference>
<dbReference type="SUPFAM" id="SSF55781">
    <property type="entry name" value="GAF domain-like"/>
    <property type="match status" value="1"/>
</dbReference>
<dbReference type="InterPro" id="IPR029016">
    <property type="entry name" value="GAF-like_dom_sf"/>
</dbReference>
<dbReference type="InterPro" id="IPR014757">
    <property type="entry name" value="Tscrpt_reg_IclR_C"/>
</dbReference>
<dbReference type="PANTHER" id="PTHR30136">
    <property type="entry name" value="HELIX-TURN-HELIX TRANSCRIPTIONAL REGULATOR, ICLR FAMILY"/>
    <property type="match status" value="1"/>
</dbReference>
<dbReference type="GO" id="GO:0045892">
    <property type="term" value="P:negative regulation of DNA-templated transcription"/>
    <property type="evidence" value="ECO:0007669"/>
    <property type="project" value="TreeGrafter"/>
</dbReference>
<dbReference type="SUPFAM" id="SSF46785">
    <property type="entry name" value="Winged helix' DNA-binding domain"/>
    <property type="match status" value="1"/>
</dbReference>
<dbReference type="Proteomes" id="UP000025238">
    <property type="component" value="Plasmid pLIB119"/>
</dbReference>
<dbReference type="GO" id="GO:0003700">
    <property type="term" value="F:DNA-binding transcription factor activity"/>
    <property type="evidence" value="ECO:0007669"/>
    <property type="project" value="TreeGrafter"/>
</dbReference>
<dbReference type="KEGG" id="pstu:UIB01_22375"/>
<geneLocation type="plasmid" evidence="4 5">
    <name>pLIB119</name>
</geneLocation>
<keyword evidence="3" id="KW-0804">Transcription</keyword>
<dbReference type="PANTHER" id="PTHR30136:SF35">
    <property type="entry name" value="HTH-TYPE TRANSCRIPTIONAL REGULATOR RV1719"/>
    <property type="match status" value="1"/>
</dbReference>
<dbReference type="GO" id="GO:0003677">
    <property type="term" value="F:DNA binding"/>
    <property type="evidence" value="ECO:0007669"/>
    <property type="project" value="UniProtKB-KW"/>
</dbReference>
<dbReference type="PROSITE" id="PS51077">
    <property type="entry name" value="HTH_ICLR"/>
    <property type="match status" value="1"/>
</dbReference>
<evidence type="ECO:0000256" key="1">
    <source>
        <dbReference type="ARBA" id="ARBA00023015"/>
    </source>
</evidence>
<sequence>MTQTDQAAEAGRHNGIQVIARAGAIMRALGDNPQGLSLAAIAQIVDLPRSTVQRIITALEAEYLVETLGPSGGFRLGPALGQLISQTQTDIITLLKPYMLELCEQLGESVCVSTLVGAKAYVVDRVVAERELRVVFPIGIKAPAYATASGKALLAVLADEWLQQMLPDPLPIVTPCTPDRITLLKQLGQIAEGAVAEEHGELIEGLSSFAITLETYLGRYSIAIVGPTARLVTRREPFQQALHRCQQSVERAIGRRATHTS</sequence>
<evidence type="ECO:0000313" key="5">
    <source>
        <dbReference type="Proteomes" id="UP000025238"/>
    </source>
</evidence>
<dbReference type="Pfam" id="PF01614">
    <property type="entry name" value="IclR_C"/>
    <property type="match status" value="1"/>
</dbReference>
<reference evidence="4 5" key="1">
    <citation type="submission" date="2014-03" db="EMBL/GenBank/DDBJ databases">
        <title>Complete genome sequence of Pseudomonas stutzeri 19SMN4.</title>
        <authorList>
            <person name="Brunet-Galmes I."/>
            <person name="Nogales B."/>
            <person name="Busquets A."/>
            <person name="Pena A."/>
            <person name="Gomila M."/>
            <person name="Garcia-Valdes E."/>
            <person name="Lalucat J."/>
            <person name="Bennasar A."/>
            <person name="Bosch R."/>
        </authorList>
    </citation>
    <scope>NUCLEOTIDE SEQUENCE [LARGE SCALE GENOMIC DNA]</scope>
    <source>
        <strain evidence="4 5">19SMN4</strain>
        <plasmid evidence="5">Plasmid pLIB119</plasmid>
    </source>
</reference>
<dbReference type="InterPro" id="IPR005471">
    <property type="entry name" value="Tscrpt_reg_IclR_N"/>
</dbReference>
<proteinExistence type="predicted"/>
<keyword evidence="2" id="KW-0238">DNA-binding</keyword>
<dbReference type="EMBL" id="CP007510">
    <property type="protein sequence ID" value="AHY45171.1"/>
    <property type="molecule type" value="Genomic_DNA"/>
</dbReference>
<dbReference type="Pfam" id="PF09339">
    <property type="entry name" value="HTH_IclR"/>
    <property type="match status" value="1"/>
</dbReference>
<dbReference type="SMART" id="SM00346">
    <property type="entry name" value="HTH_ICLR"/>
    <property type="match status" value="1"/>
</dbReference>
<dbReference type="OrthoDB" id="9807558at2"/>